<dbReference type="Proteomes" id="UP001164539">
    <property type="component" value="Chromosome 3"/>
</dbReference>
<keyword evidence="2" id="KW-1185">Reference proteome</keyword>
<accession>A0ACC1YIA7</accession>
<gene>
    <name evidence="1" type="ORF">OWV82_006367</name>
</gene>
<evidence type="ECO:0000313" key="1">
    <source>
        <dbReference type="EMBL" id="KAJ4722942.1"/>
    </source>
</evidence>
<dbReference type="EMBL" id="CM051396">
    <property type="protein sequence ID" value="KAJ4722942.1"/>
    <property type="molecule type" value="Genomic_DNA"/>
</dbReference>
<evidence type="ECO:0000313" key="2">
    <source>
        <dbReference type="Proteomes" id="UP001164539"/>
    </source>
</evidence>
<sequence>MATPNSPKKSSLSKQTSSASRPPQAVKFARRTSSGRVVSLSRDDDLDMSGDFSGQNDYINYTVLMPPTPDNQPSGQSSDSKQEGSGQYQTSRFGPEAPQMTRRGGGGGEGGYGDGGGDGGGNSGAKMERRMSVMKSNNKSMLLRSQTGDFDHNRWLFETKGKYGIGNAFWTPSDQDAYGADVTMDDFMDKPWKPLTRKIKVPAAVLSPYRLLIVIRLVVLFFFLGWRVQNPNPEAMWLWGISLVCEIWFAFSWVLDILPKLNPINRATDLVALKDKFETPSPSNPHGRSDLPGVDVFVSTADAEKEPPLVTANTILSILAVDYPVEKLSAYISDDGGAILTFEAMAEAVRFAEVWVPFCRKHNIEPRNPDSYFSQKTDPTKNKKRPDFVKDRRWIKREYDEFKVRINGLPEVIRRRSDAYNSRERSKEKAIATEKNGGAPLKEPIDVTKATWMADGTHWPGTWLHPITDHAKGDHSGILQVMSKVPESDPVMGHPDEKRLDFTGVDIRLPMFAYVSREKRKGYDHNKKAGAMNAMVRASAILSNGPFILNLDCDHYIYNSMAIREGMCFMMDRGGDRICYIQFPQRFEGIDPSDRYANHNTVFFDGNMRALDGLQGPVYVGTGCMFRRYALYGFNPPRANEYSGIIGQNKSRAPNIQPRTDEHDSDTQPLNSHPDLDLPRKFGNSTMFNESIAVAEYQGRPLADHISIKNGRPPGSLLLPRPPLDAPTVAEAVAVISCWYEDKTEWGHRTGWIYGSVTEDVVTGYRMHNRGWRSVYCVTKRDAFRGTAPINLTDRLHQVLRWATGSVEIFYSRNNAFLATRRLKFLQRIAYLNVGIYPFTSIFLVAYCFLPAMCLFTGKFIVPNLNTTFLVYLLVITVTLMLISLLEVKWSGIGLEEWWRNEQFWVIGGSSAHLAAVIQGLLKVVAGIEISFTLTTKSASEEDEDAYADLYLIKWTSLFIMPLTIIVVNIIAIVIGFSRTVYSVIPQWGKLIGGAFFSFWVLSHMYPFCKGLMGRRGRVPTIVYVWAGLVSITVSLLWISISPPDKPGTQQQ</sequence>
<comment type="caution">
    <text evidence="1">The sequence shown here is derived from an EMBL/GenBank/DDBJ whole genome shotgun (WGS) entry which is preliminary data.</text>
</comment>
<proteinExistence type="predicted"/>
<reference evidence="1 2" key="1">
    <citation type="journal article" date="2023" name="Science">
        <title>Complex scaffold remodeling in plant triterpene biosynthesis.</title>
        <authorList>
            <person name="De La Pena R."/>
            <person name="Hodgson H."/>
            <person name="Liu J.C."/>
            <person name="Stephenson M.J."/>
            <person name="Martin A.C."/>
            <person name="Owen C."/>
            <person name="Harkess A."/>
            <person name="Leebens-Mack J."/>
            <person name="Jimenez L.E."/>
            <person name="Osbourn A."/>
            <person name="Sattely E.S."/>
        </authorList>
    </citation>
    <scope>NUCLEOTIDE SEQUENCE [LARGE SCALE GENOMIC DNA]</scope>
    <source>
        <strain evidence="2">cv. JPN11</strain>
        <tissue evidence="1">Leaf</tissue>
    </source>
</reference>
<organism evidence="1 2">
    <name type="scientific">Melia azedarach</name>
    <name type="common">Chinaberry tree</name>
    <dbReference type="NCBI Taxonomy" id="155640"/>
    <lineage>
        <taxon>Eukaryota</taxon>
        <taxon>Viridiplantae</taxon>
        <taxon>Streptophyta</taxon>
        <taxon>Embryophyta</taxon>
        <taxon>Tracheophyta</taxon>
        <taxon>Spermatophyta</taxon>
        <taxon>Magnoliopsida</taxon>
        <taxon>eudicotyledons</taxon>
        <taxon>Gunneridae</taxon>
        <taxon>Pentapetalae</taxon>
        <taxon>rosids</taxon>
        <taxon>malvids</taxon>
        <taxon>Sapindales</taxon>
        <taxon>Meliaceae</taxon>
        <taxon>Melia</taxon>
    </lineage>
</organism>
<name>A0ACC1YIA7_MELAZ</name>
<protein>
    <submittedName>
        <fullName evidence="1">Cellulose synthase-like protein</fullName>
    </submittedName>
</protein>